<feature type="chain" id="PRO_5012921888" evidence="3">
    <location>
        <begin position="37"/>
        <end position="158"/>
    </location>
</feature>
<keyword evidence="3" id="KW-0732">Signal</keyword>
<feature type="region of interest" description="Disordered" evidence="1">
    <location>
        <begin position="37"/>
        <end position="96"/>
    </location>
</feature>
<comment type="caution">
    <text evidence="4">The sequence shown here is derived from an EMBL/GenBank/DDBJ whole genome shotgun (WGS) entry which is preliminary data.</text>
</comment>
<dbReference type="RefSeq" id="WP_095275164.1">
    <property type="nucleotide sequence ID" value="NZ_CP047655.1"/>
</dbReference>
<evidence type="ECO:0000256" key="3">
    <source>
        <dbReference type="SAM" id="SignalP"/>
    </source>
</evidence>
<evidence type="ECO:0000313" key="5">
    <source>
        <dbReference type="Proteomes" id="UP000215771"/>
    </source>
</evidence>
<dbReference type="AlphaFoldDB" id="A0A269PG58"/>
<accession>A0A269PG58</accession>
<evidence type="ECO:0000313" key="4">
    <source>
        <dbReference type="EMBL" id="PAJ71251.1"/>
    </source>
</evidence>
<evidence type="ECO:0000256" key="2">
    <source>
        <dbReference type="SAM" id="Phobius"/>
    </source>
</evidence>
<keyword evidence="2" id="KW-0472">Membrane</keyword>
<proteinExistence type="predicted"/>
<dbReference type="Proteomes" id="UP000215771">
    <property type="component" value="Unassembled WGS sequence"/>
</dbReference>
<dbReference type="EMBL" id="NQMQ01000001">
    <property type="protein sequence ID" value="PAJ71251.1"/>
    <property type="molecule type" value="Genomic_DNA"/>
</dbReference>
<keyword evidence="2" id="KW-0812">Transmembrane</keyword>
<feature type="transmembrane region" description="Helical" evidence="2">
    <location>
        <begin position="118"/>
        <end position="136"/>
    </location>
</feature>
<reference evidence="4 5" key="1">
    <citation type="submission" date="2017-08" db="EMBL/GenBank/DDBJ databases">
        <authorList>
            <person name="de Groot N.N."/>
        </authorList>
    </citation>
    <scope>NUCLEOTIDE SEQUENCE [LARGE SCALE GENOMIC DNA]</scope>
    <source>
        <strain evidence="4 5">NBT06-6</strain>
    </source>
</reference>
<gene>
    <name evidence="4" type="ORF">CIG21_00505</name>
</gene>
<keyword evidence="2" id="KW-1133">Transmembrane helix</keyword>
<feature type="signal peptide" evidence="3">
    <location>
        <begin position="1"/>
        <end position="36"/>
    </location>
</feature>
<sequence length="158" mass="16089">MSRTQMPRTQMSRTQSVALATVAVLGAAGLVVPAHAAQTGQTGTTSATPTATATGTTTATATPTATPSPTTVTTPTVTVTTTPTVTPTTTTSSAAPSAPDILQAMSSGDFSKISKPQIALLVLGVLTTVLGLAVRFDVREIAAGRYTFEDFMKEMAQE</sequence>
<name>A0A269PG58_9CORY</name>
<evidence type="ECO:0000256" key="1">
    <source>
        <dbReference type="SAM" id="MobiDB-lite"/>
    </source>
</evidence>
<protein>
    <submittedName>
        <fullName evidence="4">Uncharacterized protein</fullName>
    </submittedName>
</protein>
<organism evidence="4 5">
    <name type="scientific">Corynebacterium hadale</name>
    <dbReference type="NCBI Taxonomy" id="2026255"/>
    <lineage>
        <taxon>Bacteria</taxon>
        <taxon>Bacillati</taxon>
        <taxon>Actinomycetota</taxon>
        <taxon>Actinomycetes</taxon>
        <taxon>Mycobacteriales</taxon>
        <taxon>Corynebacteriaceae</taxon>
        <taxon>Corynebacterium</taxon>
    </lineage>
</organism>